<evidence type="ECO:0000313" key="2">
    <source>
        <dbReference type="Proteomes" id="UP001207468"/>
    </source>
</evidence>
<comment type="caution">
    <text evidence="1">The sequence shown here is derived from an EMBL/GenBank/DDBJ whole genome shotgun (WGS) entry which is preliminary data.</text>
</comment>
<proteinExistence type="predicted"/>
<dbReference type="EMBL" id="JAGFNK010000170">
    <property type="protein sequence ID" value="KAI9462135.1"/>
    <property type="molecule type" value="Genomic_DNA"/>
</dbReference>
<accession>A0ACC0U3U6</accession>
<sequence>MARSPSYTPPDPPTDKKRVHDDWCKSLLKSLPVSVGPKRLRASHLALALFSLLPPLLCLLLDQDNRLGSPSSPTNSARPVLARFTSVRTSNQKIRLARGESAWLLGVVSIVDRPIFFGVSLQPYWVQSARSARRKGNHGKVPQVLKGLNTFTFPPEFKKPSNSPAKSSWAFRVAVRLFPATSGLTLRHSGGRFLQCRVSESLRAK</sequence>
<gene>
    <name evidence="1" type="ORF">F5148DRAFT_1150501</name>
</gene>
<dbReference type="Proteomes" id="UP001207468">
    <property type="component" value="Unassembled WGS sequence"/>
</dbReference>
<organism evidence="1 2">
    <name type="scientific">Russula earlei</name>
    <dbReference type="NCBI Taxonomy" id="71964"/>
    <lineage>
        <taxon>Eukaryota</taxon>
        <taxon>Fungi</taxon>
        <taxon>Dikarya</taxon>
        <taxon>Basidiomycota</taxon>
        <taxon>Agaricomycotina</taxon>
        <taxon>Agaricomycetes</taxon>
        <taxon>Russulales</taxon>
        <taxon>Russulaceae</taxon>
        <taxon>Russula</taxon>
    </lineage>
</organism>
<name>A0ACC0U3U6_9AGAM</name>
<keyword evidence="2" id="KW-1185">Reference proteome</keyword>
<protein>
    <submittedName>
        <fullName evidence="1">Uncharacterized protein</fullName>
    </submittedName>
</protein>
<evidence type="ECO:0000313" key="1">
    <source>
        <dbReference type="EMBL" id="KAI9462135.1"/>
    </source>
</evidence>
<reference evidence="1" key="1">
    <citation type="submission" date="2021-03" db="EMBL/GenBank/DDBJ databases">
        <title>Evolutionary priming and transition to the ectomycorrhizal habit in an iconic lineage of mushroom-forming fungi: is preadaptation a requirement?</title>
        <authorList>
            <consortium name="DOE Joint Genome Institute"/>
            <person name="Looney B.P."/>
            <person name="Miyauchi S."/>
            <person name="Morin E."/>
            <person name="Drula E."/>
            <person name="Courty P.E."/>
            <person name="Chicoki N."/>
            <person name="Fauchery L."/>
            <person name="Kohler A."/>
            <person name="Kuo A."/>
            <person name="LaButti K."/>
            <person name="Pangilinan J."/>
            <person name="Lipzen A."/>
            <person name="Riley R."/>
            <person name="Andreopoulos W."/>
            <person name="He G."/>
            <person name="Johnson J."/>
            <person name="Barry K.W."/>
            <person name="Grigoriev I.V."/>
            <person name="Nagy L."/>
            <person name="Hibbett D."/>
            <person name="Henrissat B."/>
            <person name="Matheny P.B."/>
            <person name="Labbe J."/>
            <person name="Martin A.F."/>
        </authorList>
    </citation>
    <scope>NUCLEOTIDE SEQUENCE</scope>
    <source>
        <strain evidence="1">BPL698</strain>
    </source>
</reference>